<dbReference type="AlphaFoldDB" id="A0A0C5PKV5"/>
<reference evidence="9" key="1">
    <citation type="journal article" date="2015" name="Antimicrob. Agents Chemother.">
        <title>War wound treatment complications due to transfer of an IncN plasmid harboring bla(OXA-181) from Morganella morganii to CTX-M-27-producing sequence type 131 Escherichia coli.</title>
        <authorList>
            <person name="McGann P."/>
            <person name="Snesrud E."/>
            <person name="Ong A.C."/>
            <person name="Appalla L."/>
            <person name="Koren M."/>
            <person name="Kwak Y.I."/>
            <person name="Waterman P.E."/>
            <person name="Lesho E.P."/>
        </authorList>
    </citation>
    <scope>NUCLEOTIDE SEQUENCE</scope>
    <source>
        <strain evidence="9">MRSN22709</strain>
        <plasmid evidence="9">pMR3-OXA181</plasmid>
    </source>
</reference>
<dbReference type="GO" id="GO:0009432">
    <property type="term" value="P:SOS response"/>
    <property type="evidence" value="ECO:0007669"/>
    <property type="project" value="UniProtKB-KW"/>
</dbReference>
<evidence type="ECO:0000256" key="2">
    <source>
        <dbReference type="ARBA" id="ARBA00022763"/>
    </source>
</evidence>
<keyword evidence="5" id="KW-0234">DNA repair</keyword>
<proteinExistence type="inferred from homology"/>
<sequence length="152" mass="17270">MIWKIAMKVDIFESSGASRVHSIPFYLQRISAGFPSPAQGYEKQELNLHEYCVRHPSATYFLRVSGSSMEDGRIHDGDVLVVDRSLTASHGSIVVACIHNEFTVKRLLLRPRPCLMPMNKDFPVYYIDPDNESVEIWGVVTHSLIEHPVCLR</sequence>
<dbReference type="EMBL" id="KM660724">
    <property type="protein sequence ID" value="AJQ17182.1"/>
    <property type="molecule type" value="Genomic_DNA"/>
</dbReference>
<dbReference type="CDD" id="cd06529">
    <property type="entry name" value="S24_LexA-like"/>
    <property type="match status" value="1"/>
</dbReference>
<dbReference type="PRINTS" id="PR00726">
    <property type="entry name" value="LEXASERPTASE"/>
</dbReference>
<dbReference type="InterPro" id="IPR036286">
    <property type="entry name" value="LexA/Signal_pep-like_sf"/>
</dbReference>
<evidence type="ECO:0000259" key="8">
    <source>
        <dbReference type="Pfam" id="PF00717"/>
    </source>
</evidence>
<dbReference type="PANTHER" id="PTHR33516">
    <property type="entry name" value="LEXA REPRESSOR"/>
    <property type="match status" value="1"/>
</dbReference>
<dbReference type="GO" id="GO:0003677">
    <property type="term" value="F:DNA binding"/>
    <property type="evidence" value="ECO:0007669"/>
    <property type="project" value="InterPro"/>
</dbReference>
<dbReference type="NCBIfam" id="NF007621">
    <property type="entry name" value="PRK10276.1"/>
    <property type="match status" value="1"/>
</dbReference>
<name>A0A0C5PKV5_MORMO</name>
<evidence type="ECO:0000256" key="4">
    <source>
        <dbReference type="ARBA" id="ARBA00022813"/>
    </source>
</evidence>
<evidence type="ECO:0000256" key="6">
    <source>
        <dbReference type="ARBA" id="ARBA00023236"/>
    </source>
</evidence>
<keyword evidence="4 7" id="KW-0068">Autocatalytic cleavage</keyword>
<feature type="domain" description="Peptidase S24/S26A/S26B/S26C" evidence="8">
    <location>
        <begin position="24"/>
        <end position="140"/>
    </location>
</feature>
<evidence type="ECO:0000256" key="7">
    <source>
        <dbReference type="RuleBase" id="RU003991"/>
    </source>
</evidence>
<accession>A0A0C5PKV5</accession>
<dbReference type="GO" id="GO:0006281">
    <property type="term" value="P:DNA repair"/>
    <property type="evidence" value="ECO:0007669"/>
    <property type="project" value="UniProtKB-KW"/>
</dbReference>
<evidence type="ECO:0000313" key="9">
    <source>
        <dbReference type="EMBL" id="AJQ17182.1"/>
    </source>
</evidence>
<dbReference type="GO" id="GO:0006355">
    <property type="term" value="P:regulation of DNA-templated transcription"/>
    <property type="evidence" value="ECO:0007669"/>
    <property type="project" value="InterPro"/>
</dbReference>
<evidence type="ECO:0000256" key="3">
    <source>
        <dbReference type="ARBA" id="ARBA00022801"/>
    </source>
</evidence>
<protein>
    <submittedName>
        <fullName evidence="9">Error-prone repair protein UmuD</fullName>
    </submittedName>
</protein>
<evidence type="ECO:0000256" key="1">
    <source>
        <dbReference type="ARBA" id="ARBA00007484"/>
    </source>
</evidence>
<dbReference type="PANTHER" id="PTHR33516:SF2">
    <property type="entry name" value="LEXA REPRESSOR-RELATED"/>
    <property type="match status" value="1"/>
</dbReference>
<keyword evidence="9" id="KW-0614">Plasmid</keyword>
<evidence type="ECO:0000256" key="5">
    <source>
        <dbReference type="ARBA" id="ARBA00023204"/>
    </source>
</evidence>
<keyword evidence="6" id="KW-0742">SOS response</keyword>
<geneLocation type="plasmid" evidence="9">
    <name>pMR3-OXA181</name>
</geneLocation>
<dbReference type="GO" id="GO:0016787">
    <property type="term" value="F:hydrolase activity"/>
    <property type="evidence" value="ECO:0007669"/>
    <property type="project" value="UniProtKB-KW"/>
</dbReference>
<comment type="similarity">
    <text evidence="1 7">Belongs to the peptidase S24 family.</text>
</comment>
<dbReference type="Pfam" id="PF00717">
    <property type="entry name" value="Peptidase_S24"/>
    <property type="match status" value="1"/>
</dbReference>
<dbReference type="SUPFAM" id="SSF51306">
    <property type="entry name" value="LexA/Signal peptidase"/>
    <property type="match status" value="1"/>
</dbReference>
<dbReference type="Gene3D" id="2.10.109.10">
    <property type="entry name" value="Umud Fragment, subunit A"/>
    <property type="match status" value="1"/>
</dbReference>
<organism evidence="9">
    <name type="scientific">Morganella morganii</name>
    <name type="common">Proteus morganii</name>
    <dbReference type="NCBI Taxonomy" id="582"/>
    <lineage>
        <taxon>Bacteria</taxon>
        <taxon>Pseudomonadati</taxon>
        <taxon>Pseudomonadota</taxon>
        <taxon>Gammaproteobacteria</taxon>
        <taxon>Enterobacterales</taxon>
        <taxon>Morganellaceae</taxon>
        <taxon>Morganella</taxon>
    </lineage>
</organism>
<dbReference type="InterPro" id="IPR006197">
    <property type="entry name" value="Peptidase_S24_LexA"/>
</dbReference>
<keyword evidence="2" id="KW-0227">DNA damage</keyword>
<dbReference type="InterPro" id="IPR050077">
    <property type="entry name" value="LexA_repressor"/>
</dbReference>
<dbReference type="InterPro" id="IPR015927">
    <property type="entry name" value="Peptidase_S24_S26A/B/C"/>
</dbReference>
<keyword evidence="3 7" id="KW-0378">Hydrolase</keyword>
<dbReference type="InterPro" id="IPR039418">
    <property type="entry name" value="LexA-like"/>
</dbReference>